<evidence type="ECO:0000256" key="9">
    <source>
        <dbReference type="PIRSR" id="PIRSR600175-2"/>
    </source>
</evidence>
<feature type="binding site" evidence="8">
    <location>
        <position position="507"/>
    </location>
    <ligand>
        <name>Na(+)</name>
        <dbReference type="ChEBI" id="CHEBI:29101"/>
        <label>1</label>
    </ligand>
</feature>
<evidence type="ECO:0000256" key="5">
    <source>
        <dbReference type="ARBA" id="ARBA00022989"/>
    </source>
</evidence>
<feature type="transmembrane region" description="Helical" evidence="11">
    <location>
        <begin position="652"/>
        <end position="673"/>
    </location>
</feature>
<dbReference type="SUPFAM" id="SSF161070">
    <property type="entry name" value="SNF-like"/>
    <property type="match status" value="2"/>
</dbReference>
<dbReference type="PRINTS" id="PR00176">
    <property type="entry name" value="NANEUSMPORT"/>
</dbReference>
<dbReference type="EnsemblMetazoa" id="BGLB018508-RA">
    <property type="protein sequence ID" value="BGLB018508-PA"/>
    <property type="gene ID" value="BGLB018508"/>
</dbReference>
<evidence type="ECO:0000256" key="6">
    <source>
        <dbReference type="ARBA" id="ARBA00023136"/>
    </source>
</evidence>
<dbReference type="PROSITE" id="PS50267">
    <property type="entry name" value="NA_NEUROTRAN_SYMP_3"/>
    <property type="match status" value="1"/>
</dbReference>
<dbReference type="AlphaFoldDB" id="A0A2C9KF00"/>
<dbReference type="PANTHER" id="PTHR11616:SF321">
    <property type="entry name" value="SODIUM-DEPENDENT NUTRIENT AMINO ACID TRANSPORTER 1-RELATED"/>
    <property type="match status" value="1"/>
</dbReference>
<feature type="binding site" evidence="8">
    <location>
        <position position="511"/>
    </location>
    <ligand>
        <name>Na(+)</name>
        <dbReference type="ChEBI" id="CHEBI:29101"/>
        <label>1</label>
    </ligand>
</feature>
<feature type="transmembrane region" description="Helical" evidence="11">
    <location>
        <begin position="571"/>
        <end position="589"/>
    </location>
</feature>
<feature type="transmembrane region" description="Helical" evidence="11">
    <location>
        <begin position="495"/>
        <end position="513"/>
    </location>
</feature>
<dbReference type="InterPro" id="IPR037272">
    <property type="entry name" value="SNS_sf"/>
</dbReference>
<feature type="transmembrane region" description="Helical" evidence="11">
    <location>
        <begin position="354"/>
        <end position="375"/>
    </location>
</feature>
<dbReference type="GO" id="GO:0015179">
    <property type="term" value="F:L-amino acid transmembrane transporter activity"/>
    <property type="evidence" value="ECO:0007669"/>
    <property type="project" value="TreeGrafter"/>
</dbReference>
<accession>A0A2C9KF00</accession>
<feature type="transmembrane region" description="Helical" evidence="11">
    <location>
        <begin position="116"/>
        <end position="140"/>
    </location>
</feature>
<dbReference type="GO" id="GO:0046872">
    <property type="term" value="F:metal ion binding"/>
    <property type="evidence" value="ECO:0007669"/>
    <property type="project" value="UniProtKB-KW"/>
</dbReference>
<keyword evidence="7" id="KW-0325">Glycoprotein</keyword>
<feature type="transmembrane region" description="Helical" evidence="11">
    <location>
        <begin position="436"/>
        <end position="457"/>
    </location>
</feature>
<keyword evidence="5 11" id="KW-1133">Transmembrane helix</keyword>
<feature type="binding site" evidence="8">
    <location>
        <position position="53"/>
    </location>
    <ligand>
        <name>Na(+)</name>
        <dbReference type="ChEBI" id="CHEBI:29101"/>
        <label>1</label>
    </ligand>
</feature>
<protein>
    <recommendedName>
        <fullName evidence="10">Transporter</fullName>
    </recommendedName>
</protein>
<dbReference type="Pfam" id="PF00209">
    <property type="entry name" value="SNF"/>
    <property type="match status" value="2"/>
</dbReference>
<sequence>YSKDASNGSVSLSNISYADSESQLQQDTANDEDDRGQWGNKAEFVLSCIGLSVGLGNVWRFPYLAYEHGGAAFLIAYIILQLLIGKPMYFMELVMGQYSGSGPTKVWRMNPAAKGVGISMCIISVIVAIYYNIIMAYTLLFFFSSMQATLPWTQCAEVSSHRVCVFLSPLQIVLLYKMYSQTLSNDASPSVTLADQELCVGISMCIISVIVAIYYNIIMAYTLLFFFSSMQATLPWTQCAEEWVTAYNCVTTRSMSLSKCTDNITTNFMMGNCSCTGNSTIDNSSMPLNMTCSPEIKTRTAAELFFYKEVIQKSDGIEPDQMGAPLYKLALCLLLSWIVVVICLIKGIKSSGKVVYFTATFPYVILLILLVRGSLLDGALDGVKFFIIPDWDKLADIKVWTAAAGQMFFSLSVSFGGIIMFGSYNKFTNKVYYDSLLISVMDLITSVIAGFVVFTTFGGMAKSVGKSVKDVAEGGYGLAFVVYPEALSNLPPSQLWSVLFFFMLFTLGLDSEFGLMETVLTCIQDEFPKTRKYKSYICVGLSIACFFLALPCTCPGGDYVVTIMDHYGADFSVLILSCIEVISVMWVYGVMRFLKDIEYMLGSRPHGWPYWVFCWTITSPLLIGLLFLYRMIEYSPPTYAGGAPYPQFAQAIGWALLSFALCPVPLVFFWRLFKSFQAQEVNTFTDRLKFMFSPTPEWGPNDGKRKRTLQDNQTKATGYDNLAFRSENPAIPVDDKSSRF</sequence>
<evidence type="ECO:0000256" key="4">
    <source>
        <dbReference type="ARBA" id="ARBA00022692"/>
    </source>
</evidence>
<dbReference type="VEuPathDB" id="VectorBase:BGLB018508"/>
<dbReference type="KEGG" id="bgt:106067933"/>
<dbReference type="GO" id="GO:0005886">
    <property type="term" value="C:plasma membrane"/>
    <property type="evidence" value="ECO:0007669"/>
    <property type="project" value="TreeGrafter"/>
</dbReference>
<feature type="transmembrane region" description="Helical" evidence="11">
    <location>
        <begin position="610"/>
        <end position="632"/>
    </location>
</feature>
<evidence type="ECO:0000256" key="8">
    <source>
        <dbReference type="PIRSR" id="PIRSR600175-1"/>
    </source>
</evidence>
<feature type="transmembrane region" description="Helical" evidence="11">
    <location>
        <begin position="200"/>
        <end position="227"/>
    </location>
</feature>
<evidence type="ECO:0000313" key="12">
    <source>
        <dbReference type="EnsemblMetazoa" id="BGLB018508-PA"/>
    </source>
</evidence>
<keyword evidence="4 10" id="KW-0812">Transmembrane</keyword>
<dbReference type="Proteomes" id="UP000076420">
    <property type="component" value="Unassembled WGS sequence"/>
</dbReference>
<dbReference type="OrthoDB" id="6581954at2759"/>
<feature type="transmembrane region" description="Helical" evidence="11">
    <location>
        <begin position="326"/>
        <end position="345"/>
    </location>
</feature>
<keyword evidence="3 10" id="KW-0813">Transport</keyword>
<evidence type="ECO:0000313" key="13">
    <source>
        <dbReference type="Proteomes" id="UP000076420"/>
    </source>
</evidence>
<dbReference type="InterPro" id="IPR000175">
    <property type="entry name" value="Na/ntran_symport"/>
</dbReference>
<keyword evidence="8" id="KW-0479">Metal-binding</keyword>
<feature type="transmembrane region" description="Helical" evidence="11">
    <location>
        <begin position="399"/>
        <end position="424"/>
    </location>
</feature>
<dbReference type="PANTHER" id="PTHR11616">
    <property type="entry name" value="SODIUM/CHLORIDE DEPENDENT TRANSPORTER"/>
    <property type="match status" value="1"/>
</dbReference>
<organism evidence="12 13">
    <name type="scientific">Biomphalaria glabrata</name>
    <name type="common">Bloodfluke planorb</name>
    <name type="synonym">Freshwater snail</name>
    <dbReference type="NCBI Taxonomy" id="6526"/>
    <lineage>
        <taxon>Eukaryota</taxon>
        <taxon>Metazoa</taxon>
        <taxon>Spiralia</taxon>
        <taxon>Lophotrochozoa</taxon>
        <taxon>Mollusca</taxon>
        <taxon>Gastropoda</taxon>
        <taxon>Heterobranchia</taxon>
        <taxon>Euthyneura</taxon>
        <taxon>Panpulmonata</taxon>
        <taxon>Hygrophila</taxon>
        <taxon>Lymnaeoidea</taxon>
        <taxon>Planorbidae</taxon>
        <taxon>Biomphalaria</taxon>
    </lineage>
</organism>
<reference evidence="12" key="1">
    <citation type="submission" date="2020-05" db="UniProtKB">
        <authorList>
            <consortium name="EnsemblMetazoa"/>
        </authorList>
    </citation>
    <scope>IDENTIFICATION</scope>
    <source>
        <strain evidence="12">BB02</strain>
    </source>
</reference>
<feature type="transmembrane region" description="Helical" evidence="11">
    <location>
        <begin position="533"/>
        <end position="551"/>
    </location>
</feature>
<feature type="binding site" evidence="8">
    <location>
        <position position="57"/>
    </location>
    <ligand>
        <name>Na(+)</name>
        <dbReference type="ChEBI" id="CHEBI:29101"/>
        <label>1</label>
    </ligand>
</feature>
<proteinExistence type="inferred from homology"/>
<evidence type="ECO:0000256" key="2">
    <source>
        <dbReference type="ARBA" id="ARBA00006459"/>
    </source>
</evidence>
<dbReference type="PROSITE" id="PS00610">
    <property type="entry name" value="NA_NEUROTRAN_SYMP_1"/>
    <property type="match status" value="1"/>
</dbReference>
<evidence type="ECO:0000256" key="3">
    <source>
        <dbReference type="ARBA" id="ARBA00022448"/>
    </source>
</evidence>
<comment type="subcellular location">
    <subcellularLocation>
        <location evidence="1">Membrane</location>
        <topology evidence="1">Multi-pass membrane protein</topology>
    </subcellularLocation>
</comment>
<comment type="similarity">
    <text evidence="2 10">Belongs to the sodium:neurotransmitter symporter (SNF) (TC 2.A.22) family.</text>
</comment>
<evidence type="ECO:0000256" key="1">
    <source>
        <dbReference type="ARBA" id="ARBA00004141"/>
    </source>
</evidence>
<gene>
    <name evidence="12" type="primary">106067933</name>
</gene>
<feature type="binding site" evidence="8">
    <location>
        <position position="410"/>
    </location>
    <ligand>
        <name>Na(+)</name>
        <dbReference type="ChEBI" id="CHEBI:29101"/>
        <label>1</label>
    </ligand>
</feature>
<evidence type="ECO:0000256" key="7">
    <source>
        <dbReference type="ARBA" id="ARBA00023180"/>
    </source>
</evidence>
<keyword evidence="9" id="KW-1015">Disulfide bond</keyword>
<evidence type="ECO:0000256" key="11">
    <source>
        <dbReference type="SAM" id="Phobius"/>
    </source>
</evidence>
<feature type="transmembrane region" description="Helical" evidence="11">
    <location>
        <begin position="71"/>
        <end position="95"/>
    </location>
</feature>
<keyword evidence="6 11" id="KW-0472">Membrane</keyword>
<feature type="disulfide bond" evidence="9">
    <location>
        <begin position="155"/>
        <end position="164"/>
    </location>
</feature>
<evidence type="ECO:0000256" key="10">
    <source>
        <dbReference type="RuleBase" id="RU003732"/>
    </source>
</evidence>
<keyword evidence="10" id="KW-0769">Symport</keyword>
<feature type="binding site" evidence="8">
    <location>
        <position position="510"/>
    </location>
    <ligand>
        <name>Na(+)</name>
        <dbReference type="ChEBI" id="CHEBI:29101"/>
        <label>1</label>
    </ligand>
</feature>
<name>A0A2C9KF00_BIOGL</name>
<dbReference type="GO" id="GO:0005283">
    <property type="term" value="F:amino acid:sodium symporter activity"/>
    <property type="evidence" value="ECO:0007669"/>
    <property type="project" value="TreeGrafter"/>
</dbReference>
<dbReference type="GO" id="GO:0089718">
    <property type="term" value="P:amino acid import across plasma membrane"/>
    <property type="evidence" value="ECO:0007669"/>
    <property type="project" value="TreeGrafter"/>
</dbReference>
<keyword evidence="8" id="KW-0915">Sodium</keyword>
<dbReference type="VEuPathDB" id="VectorBase:BGLAX_036239"/>
<feature type="binding site" evidence="8">
    <location>
        <position position="50"/>
    </location>
    <ligand>
        <name>Na(+)</name>
        <dbReference type="ChEBI" id="CHEBI:29101"/>
        <label>1</label>
    </ligand>
</feature>